<dbReference type="EMBL" id="QCYY01000221">
    <property type="protein sequence ID" value="ROT85661.1"/>
    <property type="molecule type" value="Genomic_DNA"/>
</dbReference>
<dbReference type="InterPro" id="IPR013783">
    <property type="entry name" value="Ig-like_fold"/>
</dbReference>
<feature type="domain" description="Ig-like" evidence="2">
    <location>
        <begin position="180"/>
        <end position="278"/>
    </location>
</feature>
<dbReference type="InterPro" id="IPR003598">
    <property type="entry name" value="Ig_sub2"/>
</dbReference>
<comment type="caution">
    <text evidence="3">The sequence shown here is derived from an EMBL/GenBank/DDBJ whole genome shotgun (WGS) entry which is preliminary data.</text>
</comment>
<sequence length="567" mass="62259">MPQRLQTTSSPKSPQRIAGELRRVTHPTRNGPPRHSPNYRTSPRVIGFPPSFSLTTNRDRVTAVEGGTAILPCNFEHPRDDAVFLILWFNGNLTTPIYSYDMRPGALGAHWVDETVLGTRASLDVASSPARLRLTDIKAADAGLYKCRVDFRRQPTKTTRVSLAVIVPPTGVSVLYEGRPVTSVVGPYREGETASLTCLSHGGSPPPRIQWYVGDRLLDDQMDEESQFQIGDGNTLLQGPASQTILANTLTLGPFKRSDLKKLVTCEVSNTNLTNPLSAAVMIDMNLKPLSVQLLGPEEPLSADKDYDLVCDVRGSRPPPTITWWKGTTRVQGARETDFHILSTPRPLTTCRSHPLPPPPPDDQRWQHDHLHPHPHPPPPTTARRSPAAPRTPPPTVIEQSLALAVYYVPEAVISLGSSLNPESIKEKDDVYFECSIQANPRAYKVTWQHNGRPLQHNITSGIIVSNQSLVLQRVTRRHAGDYSCTASNIEGDGISNLIKLDIKYAPVCAPGQITTYGVARLEDAEVTCRVAANPEAQGFKWTFNNTADTIDVPPGLFTTASTFSII</sequence>
<keyword evidence="4" id="KW-1185">Reference proteome</keyword>
<dbReference type="Pfam" id="PF07686">
    <property type="entry name" value="V-set"/>
    <property type="match status" value="1"/>
</dbReference>
<dbReference type="Pfam" id="PF13927">
    <property type="entry name" value="Ig_3"/>
    <property type="match status" value="2"/>
</dbReference>
<feature type="region of interest" description="Disordered" evidence="1">
    <location>
        <begin position="342"/>
        <end position="395"/>
    </location>
</feature>
<organism evidence="3 4">
    <name type="scientific">Penaeus vannamei</name>
    <name type="common">Whiteleg shrimp</name>
    <name type="synonym">Litopenaeus vannamei</name>
    <dbReference type="NCBI Taxonomy" id="6689"/>
    <lineage>
        <taxon>Eukaryota</taxon>
        <taxon>Metazoa</taxon>
        <taxon>Ecdysozoa</taxon>
        <taxon>Arthropoda</taxon>
        <taxon>Crustacea</taxon>
        <taxon>Multicrustacea</taxon>
        <taxon>Malacostraca</taxon>
        <taxon>Eumalacostraca</taxon>
        <taxon>Eucarida</taxon>
        <taxon>Decapoda</taxon>
        <taxon>Dendrobranchiata</taxon>
        <taxon>Penaeoidea</taxon>
        <taxon>Penaeidae</taxon>
        <taxon>Penaeus</taxon>
    </lineage>
</organism>
<dbReference type="SMART" id="SM00409">
    <property type="entry name" value="IG"/>
    <property type="match status" value="3"/>
</dbReference>
<feature type="region of interest" description="Disordered" evidence="1">
    <location>
        <begin position="1"/>
        <end position="42"/>
    </location>
</feature>
<dbReference type="InterPro" id="IPR013106">
    <property type="entry name" value="Ig_V-set"/>
</dbReference>
<evidence type="ECO:0000313" key="4">
    <source>
        <dbReference type="Proteomes" id="UP000283509"/>
    </source>
</evidence>
<dbReference type="PANTHER" id="PTHR23278">
    <property type="entry name" value="SIDESTEP PROTEIN"/>
    <property type="match status" value="1"/>
</dbReference>
<reference evidence="3 4" key="1">
    <citation type="submission" date="2018-04" db="EMBL/GenBank/DDBJ databases">
        <authorList>
            <person name="Zhang X."/>
            <person name="Yuan J."/>
            <person name="Li F."/>
            <person name="Xiang J."/>
        </authorList>
    </citation>
    <scope>NUCLEOTIDE SEQUENCE [LARGE SCALE GENOMIC DNA]</scope>
    <source>
        <tissue evidence="3">Muscle</tissue>
    </source>
</reference>
<reference evidence="3 4" key="2">
    <citation type="submission" date="2019-01" db="EMBL/GenBank/DDBJ databases">
        <title>The decoding of complex shrimp genome reveals the adaptation for benthos swimmer, frequently molting mechanism and breeding impact on genome.</title>
        <authorList>
            <person name="Sun Y."/>
            <person name="Gao Y."/>
            <person name="Yu Y."/>
        </authorList>
    </citation>
    <scope>NUCLEOTIDE SEQUENCE [LARGE SCALE GENOMIC DNA]</scope>
    <source>
        <tissue evidence="3">Muscle</tissue>
    </source>
</reference>
<feature type="domain" description="Ig-like" evidence="2">
    <location>
        <begin position="410"/>
        <end position="502"/>
    </location>
</feature>
<evidence type="ECO:0000313" key="3">
    <source>
        <dbReference type="EMBL" id="ROT85661.1"/>
    </source>
</evidence>
<name>A0A3R7MMH1_PENVA</name>
<feature type="compositionally biased region" description="Polar residues" evidence="1">
    <location>
        <begin position="1"/>
        <end position="13"/>
    </location>
</feature>
<dbReference type="AlphaFoldDB" id="A0A3R7MMH1"/>
<protein>
    <submittedName>
        <fullName evidence="3">Putative hemicentin-1-like</fullName>
    </submittedName>
</protein>
<proteinExistence type="predicted"/>
<dbReference type="SUPFAM" id="SSF48726">
    <property type="entry name" value="Immunoglobulin"/>
    <property type="match status" value="4"/>
</dbReference>
<feature type="compositionally biased region" description="Basic and acidic residues" evidence="1">
    <location>
        <begin position="362"/>
        <end position="372"/>
    </location>
</feature>
<evidence type="ECO:0000256" key="1">
    <source>
        <dbReference type="SAM" id="MobiDB-lite"/>
    </source>
</evidence>
<dbReference type="Gene3D" id="2.60.40.10">
    <property type="entry name" value="Immunoglobulins"/>
    <property type="match status" value="4"/>
</dbReference>
<gene>
    <name evidence="3" type="ORF">C7M84_009532</name>
</gene>
<dbReference type="SMART" id="SM00408">
    <property type="entry name" value="IGc2"/>
    <property type="match status" value="3"/>
</dbReference>
<feature type="domain" description="Ig-like" evidence="2">
    <location>
        <begin position="289"/>
        <end position="326"/>
    </location>
</feature>
<dbReference type="Proteomes" id="UP000283509">
    <property type="component" value="Unassembled WGS sequence"/>
</dbReference>
<feature type="domain" description="Ig-like" evidence="2">
    <location>
        <begin position="50"/>
        <end position="164"/>
    </location>
</feature>
<evidence type="ECO:0000259" key="2">
    <source>
        <dbReference type="PROSITE" id="PS50835"/>
    </source>
</evidence>
<dbReference type="InterPro" id="IPR007110">
    <property type="entry name" value="Ig-like_dom"/>
</dbReference>
<dbReference type="OrthoDB" id="10006996at2759"/>
<dbReference type="STRING" id="6689.A0A3R7MMH1"/>
<dbReference type="InterPro" id="IPR003599">
    <property type="entry name" value="Ig_sub"/>
</dbReference>
<dbReference type="PANTHER" id="PTHR23278:SF19">
    <property type="entry name" value="OBSCURIN"/>
    <property type="match status" value="1"/>
</dbReference>
<dbReference type="PROSITE" id="PS50835">
    <property type="entry name" value="IG_LIKE"/>
    <property type="match status" value="4"/>
</dbReference>
<dbReference type="InterPro" id="IPR036179">
    <property type="entry name" value="Ig-like_dom_sf"/>
</dbReference>
<accession>A0A3R7MMH1</accession>